<dbReference type="VEuPathDB" id="FungiDB:CCM_04993"/>
<organism evidence="10 11">
    <name type="scientific">Cordyceps militaris</name>
    <name type="common">Caterpillar fungus</name>
    <name type="synonym">Clavaria militaris</name>
    <dbReference type="NCBI Taxonomy" id="73501"/>
    <lineage>
        <taxon>Eukaryota</taxon>
        <taxon>Fungi</taxon>
        <taxon>Dikarya</taxon>
        <taxon>Ascomycota</taxon>
        <taxon>Pezizomycotina</taxon>
        <taxon>Sordariomycetes</taxon>
        <taxon>Hypocreomycetidae</taxon>
        <taxon>Hypocreales</taxon>
        <taxon>Cordycipitaceae</taxon>
        <taxon>Cordyceps</taxon>
    </lineage>
</organism>
<proteinExistence type="inferred from homology"/>
<feature type="signal peptide" evidence="8">
    <location>
        <begin position="1"/>
        <end position="20"/>
    </location>
</feature>
<dbReference type="SUPFAM" id="SSF52499">
    <property type="entry name" value="Isochorismatase-like hydrolases"/>
    <property type="match status" value="1"/>
</dbReference>
<name>A0A2H4SQ00_CORMI</name>
<dbReference type="InterPro" id="IPR052347">
    <property type="entry name" value="Isochorismatase_Nicotinamidase"/>
</dbReference>
<dbReference type="GO" id="GO:0019363">
    <property type="term" value="P:pyridine nucleotide biosynthetic process"/>
    <property type="evidence" value="ECO:0007669"/>
    <property type="project" value="UniProtKB-KW"/>
</dbReference>
<feature type="domain" description="Isochorismatase-like" evidence="9">
    <location>
        <begin position="132"/>
        <end position="335"/>
    </location>
</feature>
<evidence type="ECO:0000256" key="1">
    <source>
        <dbReference type="ARBA" id="ARBA00006336"/>
    </source>
</evidence>
<dbReference type="GO" id="GO:0046872">
    <property type="term" value="F:metal ion binding"/>
    <property type="evidence" value="ECO:0007669"/>
    <property type="project" value="UniProtKB-KW"/>
</dbReference>
<evidence type="ECO:0000256" key="8">
    <source>
        <dbReference type="SAM" id="SignalP"/>
    </source>
</evidence>
<comment type="pathway">
    <text evidence="5">Cofactor biosynthesis; nicotinate biosynthesis; nicotinate from nicotinamide: step 1/1.</text>
</comment>
<evidence type="ECO:0000256" key="6">
    <source>
        <dbReference type="ARBA" id="ARBA00039017"/>
    </source>
</evidence>
<dbReference type="GO" id="GO:0008936">
    <property type="term" value="F:nicotinamidase activity"/>
    <property type="evidence" value="ECO:0007669"/>
    <property type="project" value="UniProtKB-EC"/>
</dbReference>
<dbReference type="PANTHER" id="PTHR11080">
    <property type="entry name" value="PYRAZINAMIDASE/NICOTINAMIDASE"/>
    <property type="match status" value="1"/>
</dbReference>
<comment type="similarity">
    <text evidence="1">Belongs to the isochorismatase family.</text>
</comment>
<reference evidence="10 11" key="1">
    <citation type="journal article" date="2017" name="BMC Genomics">
        <title>Chromosome level assembly and secondary metabolite potential of the parasitic fungus Cordyceps militaris.</title>
        <authorList>
            <person name="Kramer G.J."/>
            <person name="Nodwell J.R."/>
        </authorList>
    </citation>
    <scope>NUCLEOTIDE SEQUENCE [LARGE SCALE GENOMIC DNA]</scope>
    <source>
        <strain evidence="10 11">ATCC 34164</strain>
    </source>
</reference>
<evidence type="ECO:0000256" key="2">
    <source>
        <dbReference type="ARBA" id="ARBA00022642"/>
    </source>
</evidence>
<accession>A0A2H4SQ00</accession>
<evidence type="ECO:0000259" key="9">
    <source>
        <dbReference type="Pfam" id="PF00857"/>
    </source>
</evidence>
<dbReference type="Gene3D" id="3.40.50.850">
    <property type="entry name" value="Isochorismatase-like"/>
    <property type="match status" value="1"/>
</dbReference>
<evidence type="ECO:0000313" key="11">
    <source>
        <dbReference type="Proteomes" id="UP000323067"/>
    </source>
</evidence>
<dbReference type="Pfam" id="PF00857">
    <property type="entry name" value="Isochorismatase"/>
    <property type="match status" value="1"/>
</dbReference>
<protein>
    <recommendedName>
        <fullName evidence="6">nicotinamidase</fullName>
        <ecNumber evidence="6">3.5.1.19</ecNumber>
    </recommendedName>
    <alternativeName>
        <fullName evidence="7">Nicotinamide deamidase</fullName>
    </alternativeName>
</protein>
<evidence type="ECO:0000256" key="5">
    <source>
        <dbReference type="ARBA" id="ARBA00037900"/>
    </source>
</evidence>
<feature type="chain" id="PRO_5014126026" description="nicotinamidase" evidence="8">
    <location>
        <begin position="21"/>
        <end position="350"/>
    </location>
</feature>
<sequence length="350" mass="37357">MPTLKATLLLVLAAVTGAAAAPAGGTRIGHGCGPGEYMCSSYQVISDRETDGLLTCNSQGEWILSAFCNRDCCRDETRQGRKVACQQTADPTAGLASASFRPHLFAGAPPSTSLPHAADNISLAAMTAFNPALIVVDLQEDFCPPHGSLAVPDGRSIVPLINSLLTLPFALRIATRDWHPPDHVSFAHTHPSAAPFTSCHTITHPRTGQQYTTTLWPAHCVADTPGAQLLPELDMMRVDRVLDKGRAVDREMYSAFTDPFGESDSGLGALLRREGVTDVYVVGLALDYCVRATAEDAARLGFRTVVLGDATRAVSPDTYEQVVEELKSHGIDVVLSTSSALEKVRALAYT</sequence>
<dbReference type="Proteomes" id="UP000323067">
    <property type="component" value="Chromosome v"/>
</dbReference>
<dbReference type="InterPro" id="IPR000868">
    <property type="entry name" value="Isochorismatase-like_dom"/>
</dbReference>
<evidence type="ECO:0000256" key="7">
    <source>
        <dbReference type="ARBA" id="ARBA00043224"/>
    </source>
</evidence>
<dbReference type="VEuPathDB" id="FungiDB:A9K55_003816"/>
<gene>
    <name evidence="10" type="ORF">A9K55_003816</name>
</gene>
<keyword evidence="8" id="KW-0732">Signal</keyword>
<dbReference type="AlphaFoldDB" id="A0A2H4SQ00"/>
<evidence type="ECO:0000256" key="3">
    <source>
        <dbReference type="ARBA" id="ARBA00022723"/>
    </source>
</evidence>
<evidence type="ECO:0000313" key="10">
    <source>
        <dbReference type="EMBL" id="ATY65178.1"/>
    </source>
</evidence>
<dbReference type="EC" id="3.5.1.19" evidence="6"/>
<keyword evidence="3" id="KW-0479">Metal-binding</keyword>
<dbReference type="PANTHER" id="PTHR11080:SF2">
    <property type="entry name" value="LD05707P"/>
    <property type="match status" value="1"/>
</dbReference>
<evidence type="ECO:0000256" key="4">
    <source>
        <dbReference type="ARBA" id="ARBA00022801"/>
    </source>
</evidence>
<dbReference type="InterPro" id="IPR036380">
    <property type="entry name" value="Isochorismatase-like_sf"/>
</dbReference>
<dbReference type="CDD" id="cd01011">
    <property type="entry name" value="nicotinamidase"/>
    <property type="match status" value="1"/>
</dbReference>
<dbReference type="OrthoDB" id="3341310at2759"/>
<keyword evidence="4" id="KW-0378">Hydrolase</keyword>
<keyword evidence="2" id="KW-0662">Pyridine nucleotide biosynthesis</keyword>
<dbReference type="EMBL" id="CP023325">
    <property type="protein sequence ID" value="ATY65178.1"/>
    <property type="molecule type" value="Genomic_DNA"/>
</dbReference>